<gene>
    <name evidence="1" type="ORF">RSA11_05730</name>
</gene>
<organism evidence="1 2">
    <name type="scientific">Exiguobacterium indicum</name>
    <dbReference type="NCBI Taxonomy" id="296995"/>
    <lineage>
        <taxon>Bacteria</taxon>
        <taxon>Bacillati</taxon>
        <taxon>Bacillota</taxon>
        <taxon>Bacilli</taxon>
        <taxon>Bacillales</taxon>
        <taxon>Bacillales Family XII. Incertae Sedis</taxon>
        <taxon>Exiguobacterium</taxon>
    </lineage>
</organism>
<dbReference type="Proteomes" id="UP000072605">
    <property type="component" value="Unassembled WGS sequence"/>
</dbReference>
<evidence type="ECO:0000313" key="1">
    <source>
        <dbReference type="EMBL" id="KTR27484.1"/>
    </source>
</evidence>
<dbReference type="AlphaFoldDB" id="A0AAW3MCI8"/>
<dbReference type="Pfam" id="PF20074">
    <property type="entry name" value="DUF6470"/>
    <property type="match status" value="1"/>
</dbReference>
<dbReference type="EMBL" id="LDQV01000014">
    <property type="protein sequence ID" value="KTR27484.1"/>
    <property type="molecule type" value="Genomic_DNA"/>
</dbReference>
<evidence type="ECO:0000313" key="2">
    <source>
        <dbReference type="Proteomes" id="UP000072605"/>
    </source>
</evidence>
<dbReference type="InterPro" id="IPR045527">
    <property type="entry name" value="DUF6470"/>
</dbReference>
<reference evidence="1 2" key="1">
    <citation type="journal article" date="2016" name="Front. Microbiol.">
        <title>Genomic Resource of Rice Seed Associated Bacteria.</title>
        <authorList>
            <person name="Midha S."/>
            <person name="Bansal K."/>
            <person name="Sharma S."/>
            <person name="Kumar N."/>
            <person name="Patil P.P."/>
            <person name="Chaudhry V."/>
            <person name="Patil P.B."/>
        </authorList>
    </citation>
    <scope>NUCLEOTIDE SEQUENCE [LARGE SCALE GENOMIC DNA]</scope>
    <source>
        <strain evidence="1 2">RSA11</strain>
    </source>
</reference>
<name>A0AAW3MCI8_9BACL</name>
<protein>
    <submittedName>
        <fullName evidence="1">Uncharacterized protein</fullName>
    </submittedName>
</protein>
<proteinExistence type="predicted"/>
<comment type="caution">
    <text evidence="1">The sequence shown here is derived from an EMBL/GenBank/DDBJ whole genome shotgun (WGS) entry which is preliminary data.</text>
</comment>
<sequence length="192" mass="21783">MNLPHLEMRQTSAKIGMQTTPLEMRQTQRPADLSIEQPQGELTIETVAARLEIDSSQAWMEMGRIPAFESVRRYADLGQQMVREGTGRVASEGDQLMRIEQKGEVIARIAKMNDTPPAEVTTMGFIPRSLDRVKINFTPAEVNVRYTARKPVIDVTTHRPELEVTEGKTDIFLRERNQLDMWPVGGIYDEKG</sequence>
<dbReference type="RefSeq" id="WP_058713357.1">
    <property type="nucleotide sequence ID" value="NZ_LDQV01000014.1"/>
</dbReference>
<accession>A0AAW3MCI8</accession>